<dbReference type="InterPro" id="IPR027417">
    <property type="entry name" value="P-loop_NTPase"/>
</dbReference>
<dbReference type="GO" id="GO:0016887">
    <property type="term" value="F:ATP hydrolysis activity"/>
    <property type="evidence" value="ECO:0007669"/>
    <property type="project" value="InterPro"/>
</dbReference>
<evidence type="ECO:0000259" key="5">
    <source>
        <dbReference type="Pfam" id="PF00005"/>
    </source>
</evidence>
<dbReference type="InterPro" id="IPR050166">
    <property type="entry name" value="ABC_transporter_ATP-bind"/>
</dbReference>
<dbReference type="PANTHER" id="PTHR42788:SF17">
    <property type="entry name" value="ALIPHATIC SULFONATES IMPORT ATP-BINDING PROTEIN SSUB"/>
    <property type="match status" value="1"/>
</dbReference>
<name>X1K0R8_9ZZZZ</name>
<dbReference type="AlphaFoldDB" id="X1K0R8"/>
<dbReference type="GO" id="GO:0005524">
    <property type="term" value="F:ATP binding"/>
    <property type="evidence" value="ECO:0007669"/>
    <property type="project" value="InterPro"/>
</dbReference>
<dbReference type="Pfam" id="PF00005">
    <property type="entry name" value="ABC_tran"/>
    <property type="match status" value="1"/>
</dbReference>
<feature type="non-terminal residue" evidence="6">
    <location>
        <position position="199"/>
    </location>
</feature>
<dbReference type="InterPro" id="IPR003439">
    <property type="entry name" value="ABC_transporter-like_ATP-bd"/>
</dbReference>
<keyword evidence="2" id="KW-1003">Cell membrane</keyword>
<gene>
    <name evidence="6" type="ORF">S03H2_56362</name>
</gene>
<accession>X1K0R8</accession>
<evidence type="ECO:0000256" key="2">
    <source>
        <dbReference type="ARBA" id="ARBA00022475"/>
    </source>
</evidence>
<dbReference type="EMBL" id="BARU01036046">
    <property type="protein sequence ID" value="GAH87275.1"/>
    <property type="molecule type" value="Genomic_DNA"/>
</dbReference>
<dbReference type="Gene3D" id="3.40.50.300">
    <property type="entry name" value="P-loop containing nucleotide triphosphate hydrolases"/>
    <property type="match status" value="1"/>
</dbReference>
<organism evidence="6">
    <name type="scientific">marine sediment metagenome</name>
    <dbReference type="NCBI Taxonomy" id="412755"/>
    <lineage>
        <taxon>unclassified sequences</taxon>
        <taxon>metagenomes</taxon>
        <taxon>ecological metagenomes</taxon>
    </lineage>
</organism>
<evidence type="ECO:0000256" key="1">
    <source>
        <dbReference type="ARBA" id="ARBA00022448"/>
    </source>
</evidence>
<keyword evidence="3" id="KW-1278">Translocase</keyword>
<protein>
    <recommendedName>
        <fullName evidence="5">ABC transporter domain-containing protein</fullName>
    </recommendedName>
</protein>
<proteinExistence type="predicted"/>
<evidence type="ECO:0000313" key="6">
    <source>
        <dbReference type="EMBL" id="GAH87275.1"/>
    </source>
</evidence>
<feature type="domain" description="ABC transporter" evidence="5">
    <location>
        <begin position="44"/>
        <end position="185"/>
    </location>
</feature>
<keyword evidence="1" id="KW-0813">Transport</keyword>
<evidence type="ECO:0000256" key="3">
    <source>
        <dbReference type="ARBA" id="ARBA00022967"/>
    </source>
</evidence>
<reference evidence="6" key="1">
    <citation type="journal article" date="2014" name="Front. Microbiol.">
        <title>High frequency of phylogenetically diverse reductive dehalogenase-homologous genes in deep subseafloor sedimentary metagenomes.</title>
        <authorList>
            <person name="Kawai M."/>
            <person name="Futagami T."/>
            <person name="Toyoda A."/>
            <person name="Takaki Y."/>
            <person name="Nishi S."/>
            <person name="Hori S."/>
            <person name="Arai W."/>
            <person name="Tsubouchi T."/>
            <person name="Morono Y."/>
            <person name="Uchiyama I."/>
            <person name="Ito T."/>
            <person name="Fujiyama A."/>
            <person name="Inagaki F."/>
            <person name="Takami H."/>
        </authorList>
    </citation>
    <scope>NUCLEOTIDE SEQUENCE</scope>
    <source>
        <strain evidence="6">Expedition CK06-06</strain>
    </source>
</reference>
<sequence>MSIRRWEIVVNVDLAGPRAPRPGGDAAAIASMFGLAEKVEPLYEDFRLRVAAGEVVAVVGPSGAGKSCLLRAIASAVPEAVTLDLAAVADDDRPAIACLDDDGSWQRLLERLCTGRDAPQSRRDDACPLGERMEILSRCGLAEASAMLTPGRMLSGGQAYRLALARAVWLAARAEQPRLLLADEFAAVLDDATAGVLAA</sequence>
<dbReference type="PANTHER" id="PTHR42788">
    <property type="entry name" value="TAURINE IMPORT ATP-BINDING PROTEIN-RELATED"/>
    <property type="match status" value="1"/>
</dbReference>
<evidence type="ECO:0000256" key="4">
    <source>
        <dbReference type="ARBA" id="ARBA00023136"/>
    </source>
</evidence>
<keyword evidence="4" id="KW-0472">Membrane</keyword>
<dbReference type="SUPFAM" id="SSF52540">
    <property type="entry name" value="P-loop containing nucleoside triphosphate hydrolases"/>
    <property type="match status" value="1"/>
</dbReference>
<comment type="caution">
    <text evidence="6">The sequence shown here is derived from an EMBL/GenBank/DDBJ whole genome shotgun (WGS) entry which is preliminary data.</text>
</comment>